<feature type="domain" description="Cysteine-rich transmembrane" evidence="7">
    <location>
        <begin position="11"/>
        <end position="53"/>
    </location>
</feature>
<evidence type="ECO:0000256" key="6">
    <source>
        <dbReference type="SAM" id="MobiDB-lite"/>
    </source>
</evidence>
<dbReference type="PANTHER" id="PTHR31568">
    <property type="entry name" value="RCG49325, ISOFORM CRA_A"/>
    <property type="match status" value="1"/>
</dbReference>
<name>A0A1Q3AYS2_CEPFO</name>
<comment type="subcellular location">
    <subcellularLocation>
        <location evidence="1">Membrane</location>
        <topology evidence="1">Single-pass membrane protein</topology>
    </subcellularLocation>
</comment>
<comment type="similarity">
    <text evidence="2">Belongs to the CYSTM1 family.</text>
</comment>
<dbReference type="STRING" id="3775.A0A1Q3AYS2"/>
<feature type="non-terminal residue" evidence="8">
    <location>
        <position position="1"/>
    </location>
</feature>
<keyword evidence="4" id="KW-1133">Transmembrane helix</keyword>
<evidence type="ECO:0000313" key="9">
    <source>
        <dbReference type="Proteomes" id="UP000187406"/>
    </source>
</evidence>
<evidence type="ECO:0000259" key="7">
    <source>
        <dbReference type="Pfam" id="PF12734"/>
    </source>
</evidence>
<dbReference type="AlphaFoldDB" id="A0A1Q3AYS2"/>
<organism evidence="8 9">
    <name type="scientific">Cephalotus follicularis</name>
    <name type="common">Albany pitcher plant</name>
    <dbReference type="NCBI Taxonomy" id="3775"/>
    <lineage>
        <taxon>Eukaryota</taxon>
        <taxon>Viridiplantae</taxon>
        <taxon>Streptophyta</taxon>
        <taxon>Embryophyta</taxon>
        <taxon>Tracheophyta</taxon>
        <taxon>Spermatophyta</taxon>
        <taxon>Magnoliopsida</taxon>
        <taxon>eudicotyledons</taxon>
        <taxon>Gunneridae</taxon>
        <taxon>Pentapetalae</taxon>
        <taxon>rosids</taxon>
        <taxon>fabids</taxon>
        <taxon>Oxalidales</taxon>
        <taxon>Cephalotaceae</taxon>
        <taxon>Cephalotus</taxon>
    </lineage>
</organism>
<proteinExistence type="inferred from homology"/>
<dbReference type="OrthoDB" id="785836at2759"/>
<evidence type="ECO:0000256" key="2">
    <source>
        <dbReference type="ARBA" id="ARBA00009444"/>
    </source>
</evidence>
<dbReference type="GO" id="GO:0005886">
    <property type="term" value="C:plasma membrane"/>
    <property type="evidence" value="ECO:0007669"/>
    <property type="project" value="InterPro"/>
</dbReference>
<protein>
    <submittedName>
        <fullName evidence="8">CYSTM domain-containing protein</fullName>
    </submittedName>
</protein>
<evidence type="ECO:0000256" key="1">
    <source>
        <dbReference type="ARBA" id="ARBA00004167"/>
    </source>
</evidence>
<feature type="region of interest" description="Disordered" evidence="6">
    <location>
        <begin position="1"/>
        <end position="29"/>
    </location>
</feature>
<feature type="non-terminal residue" evidence="8">
    <location>
        <position position="53"/>
    </location>
</feature>
<dbReference type="InParanoid" id="A0A1Q3AYS2"/>
<keyword evidence="5" id="KW-0472">Membrane</keyword>
<gene>
    <name evidence="8" type="ORF">CFOL_v3_04376</name>
</gene>
<dbReference type="FunCoup" id="A0A1Q3AYS2">
    <property type="interactions" value="28"/>
</dbReference>
<evidence type="ECO:0000256" key="5">
    <source>
        <dbReference type="ARBA" id="ARBA00023136"/>
    </source>
</evidence>
<dbReference type="Proteomes" id="UP000187406">
    <property type="component" value="Unassembled WGS sequence"/>
</dbReference>
<comment type="caution">
    <text evidence="8">The sequence shown here is derived from an EMBL/GenBank/DDBJ whole genome shotgun (WGS) entry which is preliminary data.</text>
</comment>
<evidence type="ECO:0000256" key="3">
    <source>
        <dbReference type="ARBA" id="ARBA00022692"/>
    </source>
</evidence>
<evidence type="ECO:0000313" key="8">
    <source>
        <dbReference type="EMBL" id="GAV60848.1"/>
    </source>
</evidence>
<dbReference type="InterPro" id="IPR028144">
    <property type="entry name" value="CYSTM_dom"/>
</dbReference>
<evidence type="ECO:0000256" key="4">
    <source>
        <dbReference type="ARBA" id="ARBA00022989"/>
    </source>
</evidence>
<dbReference type="Pfam" id="PF12734">
    <property type="entry name" value="CYSTM"/>
    <property type="match status" value="1"/>
</dbReference>
<dbReference type="InterPro" id="IPR044850">
    <property type="entry name" value="WIH1-like"/>
</dbReference>
<keyword evidence="3" id="KW-0812">Transmembrane</keyword>
<dbReference type="EMBL" id="BDDD01000175">
    <property type="protein sequence ID" value="GAV60848.1"/>
    <property type="molecule type" value="Genomic_DNA"/>
</dbReference>
<accession>A0A1Q3AYS2</accession>
<sequence>PGSYSAPPPAGYPTKDGPANSQSVPLETKSRGDGFWKGCCAALCCCCVLDTCF</sequence>
<reference evidence="9" key="1">
    <citation type="submission" date="2016-04" db="EMBL/GenBank/DDBJ databases">
        <title>Cephalotus genome sequencing.</title>
        <authorList>
            <person name="Fukushima K."/>
            <person name="Hasebe M."/>
            <person name="Fang X."/>
        </authorList>
    </citation>
    <scope>NUCLEOTIDE SEQUENCE [LARGE SCALE GENOMIC DNA]</scope>
    <source>
        <strain evidence="9">cv. St1</strain>
    </source>
</reference>
<dbReference type="PANTHER" id="PTHR31568:SF122">
    <property type="entry name" value="PROTEIN CYSTEINE-RICH TRANSMEMBRANE MODULE 9"/>
    <property type="match status" value="1"/>
</dbReference>
<keyword evidence="9" id="KW-1185">Reference proteome</keyword>
<feature type="compositionally biased region" description="Pro residues" evidence="6">
    <location>
        <begin position="1"/>
        <end position="11"/>
    </location>
</feature>